<feature type="domain" description="PWWP" evidence="9">
    <location>
        <begin position="20"/>
        <end position="77"/>
    </location>
</feature>
<evidence type="ECO:0000256" key="2">
    <source>
        <dbReference type="ARBA" id="ARBA00022473"/>
    </source>
</evidence>
<accession>A0A2G5F863</accession>
<feature type="compositionally biased region" description="Low complexity" evidence="8">
    <location>
        <begin position="302"/>
        <end position="317"/>
    </location>
</feature>
<dbReference type="FunCoup" id="A0A2G5F863">
    <property type="interactions" value="1985"/>
</dbReference>
<dbReference type="PANTHER" id="PTHR12550">
    <property type="entry name" value="HEPATOMA-DERIVED GROWTH FACTOR-RELATED"/>
    <property type="match status" value="1"/>
</dbReference>
<evidence type="ECO:0000313" key="12">
    <source>
        <dbReference type="Proteomes" id="UP000230069"/>
    </source>
</evidence>
<evidence type="ECO:0000259" key="9">
    <source>
        <dbReference type="PROSITE" id="PS50812"/>
    </source>
</evidence>
<feature type="region of interest" description="Disordered" evidence="8">
    <location>
        <begin position="249"/>
        <end position="272"/>
    </location>
</feature>
<feature type="region of interest" description="Disordered" evidence="8">
    <location>
        <begin position="1059"/>
        <end position="1133"/>
    </location>
</feature>
<feature type="region of interest" description="Disordered" evidence="8">
    <location>
        <begin position="687"/>
        <end position="706"/>
    </location>
</feature>
<feature type="region of interest" description="Disordered" evidence="8">
    <location>
        <begin position="286"/>
        <end position="331"/>
    </location>
</feature>
<dbReference type="Proteomes" id="UP000230069">
    <property type="component" value="Unassembled WGS sequence"/>
</dbReference>
<feature type="region of interest" description="Disordered" evidence="8">
    <location>
        <begin position="1147"/>
        <end position="1256"/>
    </location>
</feature>
<evidence type="ECO:0000259" key="10">
    <source>
        <dbReference type="PROSITE" id="PS51391"/>
    </source>
</evidence>
<dbReference type="SMART" id="SM00293">
    <property type="entry name" value="PWWP"/>
    <property type="match status" value="1"/>
</dbReference>
<feature type="region of interest" description="Disordered" evidence="8">
    <location>
        <begin position="836"/>
        <end position="860"/>
    </location>
</feature>
<feature type="compositionally biased region" description="Polar residues" evidence="8">
    <location>
        <begin position="771"/>
        <end position="784"/>
    </location>
</feature>
<dbReference type="PRINTS" id="PR01217">
    <property type="entry name" value="PRICHEXTENSN"/>
</dbReference>
<feature type="compositionally biased region" description="Low complexity" evidence="8">
    <location>
        <begin position="1206"/>
        <end position="1231"/>
    </location>
</feature>
<evidence type="ECO:0000256" key="8">
    <source>
        <dbReference type="SAM" id="MobiDB-lite"/>
    </source>
</evidence>
<feature type="compositionally biased region" description="Acidic residues" evidence="8">
    <location>
        <begin position="1099"/>
        <end position="1108"/>
    </location>
</feature>
<dbReference type="Gene3D" id="1.25.40.90">
    <property type="match status" value="1"/>
</dbReference>
<keyword evidence="7" id="KW-0539">Nucleus</keyword>
<evidence type="ECO:0000256" key="1">
    <source>
        <dbReference type="ARBA" id="ARBA00004123"/>
    </source>
</evidence>
<feature type="compositionally biased region" description="Polar residues" evidence="8">
    <location>
        <begin position="687"/>
        <end position="696"/>
    </location>
</feature>
<dbReference type="GO" id="GO:0009908">
    <property type="term" value="P:flower development"/>
    <property type="evidence" value="ECO:0007669"/>
    <property type="project" value="UniProtKB-KW"/>
</dbReference>
<feature type="compositionally biased region" description="Low complexity" evidence="8">
    <location>
        <begin position="1241"/>
        <end position="1253"/>
    </location>
</feature>
<dbReference type="Gene3D" id="2.30.30.140">
    <property type="match status" value="1"/>
</dbReference>
<evidence type="ECO:0000256" key="5">
    <source>
        <dbReference type="ARBA" id="ARBA00023089"/>
    </source>
</evidence>
<gene>
    <name evidence="11" type="ORF">AQUCO_00201459v1</name>
</gene>
<name>A0A2G5F863_AQUCA</name>
<feature type="compositionally biased region" description="Basic and acidic residues" evidence="8">
    <location>
        <begin position="1113"/>
        <end position="1133"/>
    </location>
</feature>
<feature type="region of interest" description="Disordered" evidence="8">
    <location>
        <begin position="162"/>
        <end position="228"/>
    </location>
</feature>
<evidence type="ECO:0008006" key="13">
    <source>
        <dbReference type="Google" id="ProtNLM"/>
    </source>
</evidence>
<dbReference type="GO" id="GO:0005634">
    <property type="term" value="C:nucleus"/>
    <property type="evidence" value="ECO:0007669"/>
    <property type="project" value="UniProtKB-SubCell"/>
</dbReference>
<feature type="region of interest" description="Disordered" evidence="8">
    <location>
        <begin position="533"/>
        <end position="557"/>
    </location>
</feature>
<dbReference type="FunFam" id="1.25.40.90:FF:000037">
    <property type="entry name" value="Enhancer of ag-4 2"/>
    <property type="match status" value="1"/>
</dbReference>
<feature type="domain" description="CID" evidence="10">
    <location>
        <begin position="862"/>
        <end position="1003"/>
    </location>
</feature>
<dbReference type="PANTHER" id="PTHR12550:SF70">
    <property type="entry name" value="JIL-1 ANCHORING AND STABILIZING PROTEIN, ISOFORM A"/>
    <property type="match status" value="1"/>
</dbReference>
<keyword evidence="5" id="KW-0287">Flowering</keyword>
<dbReference type="Pfam" id="PF00855">
    <property type="entry name" value="PWWP"/>
    <property type="match status" value="1"/>
</dbReference>
<evidence type="ECO:0000256" key="4">
    <source>
        <dbReference type="ARBA" id="ARBA00023015"/>
    </source>
</evidence>
<dbReference type="OrthoDB" id="62853at2759"/>
<feature type="region of interest" description="Disordered" evidence="8">
    <location>
        <begin position="577"/>
        <end position="601"/>
    </location>
</feature>
<sequence>MAPGRKRGANRGKLKNQLSLGDLVLAKVKGFPAWPAKISRPEDWDRTPDPKKHFVQFFGTSEIAFVAPADIQEFTNESKSKLSARCQGKTVKDFARAVKEICEAFEELHGKNSGECREETETAVADMASGGEEELKGKVDMIGMKGVDNQALGDEMGGLERCSHRQDETSNQDISHGSLSDDKHLSPVVAVSERNPCNDGAESTKKDVSLSKLDKASPLNDGVGGDRGRDCKEICPDYNKAEFISKSLISGRKKHHHNEGDAPSGDEKVDSPLLPLSTHCKQLTGGKKVVSNGQKSMKGVGKSAFSDSIKVSSSDISEPATDTGNSKKGKSLVKSEKLLKAGDKACDVQDRKKDLLGNTDKWGKKEPLVCEDHGNQKSQIIDRKHGLVTNEDSCLGKRLKREPAGTVLTKKSFLKTGKNDSSSSDAAVDNKIDRNVEGKKFPSRLEFENRSASQLTGSTAETDLLGDGTLLHQAKRQRQVLDASSDCSTQADKKLKEKSWDVRKTESSKSGHGRFLVNHGHSRRRAVLRVDDDDDDECTTPVHGESQIDNKHGGTHTLKNNVDRIVDNIDSTQSCASKDRISNIKSDSISPNTSQNEPKRPKKMNVVHLSLSPGKFEPIKHISEEEPPALELPQTSLGLMSADKPAEHKIINTKSRSSGIAAPKKTLTGSFKGSGMDSNSTMHSHNQVVTQKSRPTVSAEKSKVTPKSDLTTADAFTEHYFAESDRLLLEGLETGRDDKITSLSMDTKFDSVSSMKHLIAAAQAKRREAHSQSLSQENCTSASISAGHPVQRSISPDSANPPFPLSTSIAMQQDAKGPVAQTSPSSHVHQFKLEQVDQEECEEGKTSSGHHARGGSLSGGTEAVVARDAFEGMIETLSRTKDSIGRATRLAIDCAKYGIASEVVELLIRKLETEASFHRRVDLFFLVDSITQCSHSQKGIAGASYIPTVQAALPRLLGAAAPPGAGARENRRQCHKVLRLWLERKILPESLLRRYMDDIGVSNDDMNGFFLRRPSRAERAIDDPIREMEGMLVDEYGSNATFQLPGLLSSHVLDDEDDLSDSLCNGSGDESAVDTVHAPDEAEASTVTPADRRHRVLEDVDGELEMEDVSGSMKDEKPIDVSDPFKVDSHRESPNRLWESASCNLSELPPLPLGSPPLPLDSPPPPPPLPSSPPPPPPPSSPSPPPPPPPPLPSQPVPPSLPPPGLLSSLGPPHSLLPQQSLPSQLSITPQPLMPSHQAMPPQLSLPSSSTPLGYQPTMHQEYCRASSGNQHLQITGSTSHPGHISAAPVNKEMFLVPSSSLVPAGMNNTHDPSGFTSFRPPDYGHNEIYITSHNSQPSQQFQGGNTPFAQRPYHQVPPAQTPTSYHAYNKPSGQHHMQQSFPQPYSLPAFPNARRQYVVDEQWRMPSNDLNDNQHTGWLGGGRAPCSRPPFVQEGFFRHPIERPPTNPMGFQHTVPNPLASGAPMPAPGHGVGHALPCTPDMSARWRPA</sequence>
<dbReference type="SMART" id="SM00582">
    <property type="entry name" value="RPR"/>
    <property type="match status" value="1"/>
</dbReference>
<dbReference type="EMBL" id="KZ305019">
    <property type="protein sequence ID" value="PIA64188.1"/>
    <property type="molecule type" value="Genomic_DNA"/>
</dbReference>
<organism evidence="11 12">
    <name type="scientific">Aquilegia coerulea</name>
    <name type="common">Rocky mountain columbine</name>
    <dbReference type="NCBI Taxonomy" id="218851"/>
    <lineage>
        <taxon>Eukaryota</taxon>
        <taxon>Viridiplantae</taxon>
        <taxon>Streptophyta</taxon>
        <taxon>Embryophyta</taxon>
        <taxon>Tracheophyta</taxon>
        <taxon>Spermatophyta</taxon>
        <taxon>Magnoliopsida</taxon>
        <taxon>Ranunculales</taxon>
        <taxon>Ranunculaceae</taxon>
        <taxon>Thalictroideae</taxon>
        <taxon>Aquilegia</taxon>
    </lineage>
</organism>
<keyword evidence="4" id="KW-0805">Transcription regulation</keyword>
<dbReference type="PROSITE" id="PS51391">
    <property type="entry name" value="CID"/>
    <property type="match status" value="1"/>
</dbReference>
<feature type="compositionally biased region" description="Polar residues" evidence="8">
    <location>
        <begin position="583"/>
        <end position="596"/>
    </location>
</feature>
<dbReference type="STRING" id="218851.A0A2G5F863"/>
<comment type="subcellular location">
    <subcellularLocation>
        <location evidence="1">Nucleus</location>
    </subcellularLocation>
</comment>
<evidence type="ECO:0000256" key="6">
    <source>
        <dbReference type="ARBA" id="ARBA00023163"/>
    </source>
</evidence>
<reference evidence="11 12" key="1">
    <citation type="submission" date="2017-09" db="EMBL/GenBank/DDBJ databases">
        <title>WGS assembly of Aquilegia coerulea Goldsmith.</title>
        <authorList>
            <person name="Hodges S."/>
            <person name="Kramer E."/>
            <person name="Nordborg M."/>
            <person name="Tomkins J."/>
            <person name="Borevitz J."/>
            <person name="Derieg N."/>
            <person name="Yan J."/>
            <person name="Mihaltcheva S."/>
            <person name="Hayes R.D."/>
            <person name="Rokhsar D."/>
        </authorList>
    </citation>
    <scope>NUCLEOTIDE SEQUENCE [LARGE SCALE GENOMIC DNA]</scope>
    <source>
        <strain evidence="12">cv. Goldsmith</strain>
    </source>
</reference>
<dbReference type="InterPro" id="IPR000313">
    <property type="entry name" value="PWWP_dom"/>
</dbReference>
<keyword evidence="12" id="KW-1185">Reference proteome</keyword>
<dbReference type="InParanoid" id="A0A2G5F863"/>
<dbReference type="Pfam" id="PF04818">
    <property type="entry name" value="CID"/>
    <property type="match status" value="1"/>
</dbReference>
<evidence type="ECO:0000256" key="7">
    <source>
        <dbReference type="ARBA" id="ARBA00023242"/>
    </source>
</evidence>
<protein>
    <recommendedName>
        <fullName evidence="13">CID domain-containing protein</fullName>
    </recommendedName>
</protein>
<evidence type="ECO:0000256" key="3">
    <source>
        <dbReference type="ARBA" id="ARBA00022664"/>
    </source>
</evidence>
<feature type="region of interest" description="Disordered" evidence="8">
    <location>
        <begin position="763"/>
        <end position="806"/>
    </location>
</feature>
<evidence type="ECO:0000313" key="11">
    <source>
        <dbReference type="EMBL" id="PIA64188.1"/>
    </source>
</evidence>
<feature type="compositionally biased region" description="Pro residues" evidence="8">
    <location>
        <begin position="1149"/>
        <end position="1205"/>
    </location>
</feature>
<dbReference type="InterPro" id="IPR008942">
    <property type="entry name" value="ENTH_VHS"/>
</dbReference>
<dbReference type="CDD" id="cd20147">
    <property type="entry name" value="PWWP_HULK"/>
    <property type="match status" value="1"/>
</dbReference>
<keyword evidence="6" id="KW-0804">Transcription</keyword>
<dbReference type="PROSITE" id="PS50812">
    <property type="entry name" value="PWWP"/>
    <property type="match status" value="1"/>
</dbReference>
<feature type="compositionally biased region" description="Polar residues" evidence="8">
    <location>
        <begin position="169"/>
        <end position="178"/>
    </location>
</feature>
<keyword evidence="2" id="KW-0217">Developmental protein</keyword>
<dbReference type="GO" id="GO:0006397">
    <property type="term" value="P:mRNA processing"/>
    <property type="evidence" value="ECO:0007669"/>
    <property type="project" value="UniProtKB-KW"/>
</dbReference>
<dbReference type="SUPFAM" id="SSF63748">
    <property type="entry name" value="Tudor/PWWP/MBT"/>
    <property type="match status" value="1"/>
</dbReference>
<dbReference type="InterPro" id="IPR006569">
    <property type="entry name" value="CID_dom"/>
</dbReference>
<proteinExistence type="predicted"/>
<keyword evidence="3" id="KW-0507">mRNA processing</keyword>
<feature type="compositionally biased region" description="Basic and acidic residues" evidence="8">
    <location>
        <begin position="202"/>
        <end position="215"/>
    </location>
</feature>